<reference evidence="7" key="1">
    <citation type="journal article" date="2019" name="Int. J. Syst. Evol. Microbiol.">
        <title>The Global Catalogue of Microorganisms (GCM) 10K type strain sequencing project: providing services to taxonomists for standard genome sequencing and annotation.</title>
        <authorList>
            <consortium name="The Broad Institute Genomics Platform"/>
            <consortium name="The Broad Institute Genome Sequencing Center for Infectious Disease"/>
            <person name="Wu L."/>
            <person name="Ma J."/>
        </authorList>
    </citation>
    <scope>NUCLEOTIDE SEQUENCE [LARGE SCALE GENOMIC DNA]</scope>
    <source>
        <strain evidence="7">CGMCC 4.7643</strain>
    </source>
</reference>
<evidence type="ECO:0000256" key="1">
    <source>
        <dbReference type="ARBA" id="ARBA00008725"/>
    </source>
</evidence>
<dbReference type="Gene3D" id="3.40.190.10">
    <property type="entry name" value="Periplasmic binding protein-like II"/>
    <property type="match status" value="2"/>
</dbReference>
<dbReference type="Proteomes" id="UP001597419">
    <property type="component" value="Unassembled WGS sequence"/>
</dbReference>
<dbReference type="EMBL" id="JBHUKU010000027">
    <property type="protein sequence ID" value="MFD2464721.1"/>
    <property type="molecule type" value="Genomic_DNA"/>
</dbReference>
<keyword evidence="7" id="KW-1185">Reference proteome</keyword>
<accession>A0ABW5GV70</accession>
<protein>
    <submittedName>
        <fullName evidence="6">Substrate-binding domain-containing protein</fullName>
    </submittedName>
</protein>
<keyword evidence="3" id="KW-0472">Membrane</keyword>
<feature type="signal peptide" evidence="4">
    <location>
        <begin position="1"/>
        <end position="34"/>
    </location>
</feature>
<dbReference type="RefSeq" id="WP_345408363.1">
    <property type="nucleotide sequence ID" value="NZ_BAABHG010000027.1"/>
</dbReference>
<evidence type="ECO:0000256" key="4">
    <source>
        <dbReference type="SAM" id="SignalP"/>
    </source>
</evidence>
<proteinExistence type="inferred from homology"/>
<comment type="caution">
    <text evidence="6">The sequence shown here is derived from an EMBL/GenBank/DDBJ whole genome shotgun (WGS) entry which is preliminary data.</text>
</comment>
<dbReference type="InterPro" id="IPR050962">
    <property type="entry name" value="Phosphate-bind_PstS"/>
</dbReference>
<keyword evidence="4" id="KW-0732">Signal</keyword>
<feature type="chain" id="PRO_5045458577" evidence="4">
    <location>
        <begin position="35"/>
        <end position="532"/>
    </location>
</feature>
<feature type="compositionally biased region" description="Polar residues" evidence="2">
    <location>
        <begin position="435"/>
        <end position="445"/>
    </location>
</feature>
<feature type="transmembrane region" description="Helical" evidence="3">
    <location>
        <begin position="488"/>
        <end position="510"/>
    </location>
</feature>
<dbReference type="InterPro" id="IPR024370">
    <property type="entry name" value="PBP_domain"/>
</dbReference>
<dbReference type="SUPFAM" id="SSF53850">
    <property type="entry name" value="Periplasmic binding protein-like II"/>
    <property type="match status" value="1"/>
</dbReference>
<evidence type="ECO:0000256" key="3">
    <source>
        <dbReference type="SAM" id="Phobius"/>
    </source>
</evidence>
<gene>
    <name evidence="6" type="ORF">ACFSYJ_39305</name>
</gene>
<keyword evidence="3" id="KW-1133">Transmembrane helix</keyword>
<keyword evidence="3" id="KW-0812">Transmembrane</keyword>
<organism evidence="6 7">
    <name type="scientific">Amycolatopsis samaneae</name>
    <dbReference type="NCBI Taxonomy" id="664691"/>
    <lineage>
        <taxon>Bacteria</taxon>
        <taxon>Bacillati</taxon>
        <taxon>Actinomycetota</taxon>
        <taxon>Actinomycetes</taxon>
        <taxon>Pseudonocardiales</taxon>
        <taxon>Pseudonocardiaceae</taxon>
        <taxon>Amycolatopsis</taxon>
    </lineage>
</organism>
<feature type="region of interest" description="Disordered" evidence="2">
    <location>
        <begin position="431"/>
        <end position="470"/>
    </location>
</feature>
<name>A0ABW5GV70_9PSEU</name>
<feature type="domain" description="PBP" evidence="5">
    <location>
        <begin position="32"/>
        <end position="330"/>
    </location>
</feature>
<evidence type="ECO:0000256" key="2">
    <source>
        <dbReference type="SAM" id="MobiDB-lite"/>
    </source>
</evidence>
<dbReference type="PANTHER" id="PTHR42996:SF1">
    <property type="entry name" value="PHOSPHATE-BINDING PROTEIN PSTS"/>
    <property type="match status" value="1"/>
</dbReference>
<evidence type="ECO:0000313" key="7">
    <source>
        <dbReference type="Proteomes" id="UP001597419"/>
    </source>
</evidence>
<sequence>MRSTSFPARTLGALGGVLALLLGAHLAAAPGASAAVALTGSGSSYVGPAMNDWQNGAGSRGIQVNYSAFSSPSGVNQYGDRTVDFAGTEAEVTSLVAAGAGGQSAQQRGYQYVPDVAGAVAVMYNVTDAGGQKVDYLHLTRQTIGRIFSRDITRWNDPAITATNGGKALPDQPITLLGRTGQSGTTALFYDFVAQTAPGPYQAFVSRNAANGMGALPSGVRPIQLPATGPDAAWYKLFGDSEQIATAVATGNVPFSIGYDEFAYALRYGAPTAWVENESGQYTKPYAENIAAALTKAELRPDLSQKLDGVYGNRDPKTYPISAYSYVMMPCTSGRDTCHGGYDDPGKTSTITAFLEHIACDGQINMARIGYSPLPPNLSQEMMNSNARLTGQPAKQLNAGNCANPTFHGGLGAGAASPPDPFEKLGGVDKLTKGTARTSGPTTAASGPLNAGTATATAAPETDLANGGSKNWREADPAAYDHGGIGGFGGWAALVLLGAIVAPLVVRGLLRRARRGRFRQGRFREGRFRQGT</sequence>
<dbReference type="PANTHER" id="PTHR42996">
    <property type="entry name" value="PHOSPHATE-BINDING PROTEIN PSTS"/>
    <property type="match status" value="1"/>
</dbReference>
<comment type="similarity">
    <text evidence="1">Belongs to the PstS family.</text>
</comment>
<evidence type="ECO:0000313" key="6">
    <source>
        <dbReference type="EMBL" id="MFD2464721.1"/>
    </source>
</evidence>
<dbReference type="Pfam" id="PF12849">
    <property type="entry name" value="PBP_like_2"/>
    <property type="match status" value="1"/>
</dbReference>
<evidence type="ECO:0000259" key="5">
    <source>
        <dbReference type="Pfam" id="PF12849"/>
    </source>
</evidence>